<dbReference type="InterPro" id="IPR012893">
    <property type="entry name" value="HipA-like_C"/>
</dbReference>
<comment type="caution">
    <text evidence="6">The sequence shown here is derived from an EMBL/GenBank/DDBJ whole genome shotgun (WGS) entry which is preliminary data.</text>
</comment>
<dbReference type="GO" id="GO:0005829">
    <property type="term" value="C:cytosol"/>
    <property type="evidence" value="ECO:0007669"/>
    <property type="project" value="TreeGrafter"/>
</dbReference>
<comment type="similarity">
    <text evidence="1">Belongs to the HipA Ser/Thr kinase family.</text>
</comment>
<accession>A0A8H2K7L9</accession>
<reference evidence="6 7" key="1">
    <citation type="submission" date="2019-06" db="EMBL/GenBank/DDBJ databases">
        <title>Sequencing the genomes of 1000 actinobacteria strains.</title>
        <authorList>
            <person name="Klenk H.-P."/>
        </authorList>
    </citation>
    <scope>NUCLEOTIDE SEQUENCE [LARGE SCALE GENOMIC DNA]</scope>
    <source>
        <strain evidence="6 7">DSM 21947</strain>
    </source>
</reference>
<proteinExistence type="inferred from homology"/>
<gene>
    <name evidence="6" type="ORF">FB472_2304</name>
</gene>
<evidence type="ECO:0000256" key="1">
    <source>
        <dbReference type="ARBA" id="ARBA00010164"/>
    </source>
</evidence>
<feature type="domain" description="HipA N-terminal subdomain 1" evidence="5">
    <location>
        <begin position="19"/>
        <end position="98"/>
    </location>
</feature>
<dbReference type="EMBL" id="VFRA01000001">
    <property type="protein sequence ID" value="TQO20660.1"/>
    <property type="molecule type" value="Genomic_DNA"/>
</dbReference>
<dbReference type="AlphaFoldDB" id="A0A8H2K7L9"/>
<dbReference type="Gene3D" id="1.10.1070.20">
    <property type="match status" value="1"/>
</dbReference>
<protein>
    <submittedName>
        <fullName evidence="6">Serine/threonine-protein kinase HipA</fullName>
    </submittedName>
</protein>
<dbReference type="RefSeq" id="WP_141990942.1">
    <property type="nucleotide sequence ID" value="NZ_VFRA01000001.1"/>
</dbReference>
<organism evidence="6 7">
    <name type="scientific">Rhodoglobus vestalii</name>
    <dbReference type="NCBI Taxonomy" id="193384"/>
    <lineage>
        <taxon>Bacteria</taxon>
        <taxon>Bacillati</taxon>
        <taxon>Actinomycetota</taxon>
        <taxon>Actinomycetes</taxon>
        <taxon>Micrococcales</taxon>
        <taxon>Microbacteriaceae</taxon>
        <taxon>Rhodoglobus</taxon>
    </lineage>
</organism>
<dbReference type="OrthoDB" id="3182374at2"/>
<keyword evidence="3 6" id="KW-0418">Kinase</keyword>
<evidence type="ECO:0000256" key="3">
    <source>
        <dbReference type="ARBA" id="ARBA00022777"/>
    </source>
</evidence>
<keyword evidence="2" id="KW-0808">Transferase</keyword>
<keyword evidence="7" id="KW-1185">Reference proteome</keyword>
<dbReference type="PANTHER" id="PTHR37419">
    <property type="entry name" value="SERINE/THREONINE-PROTEIN KINASE TOXIN HIPA"/>
    <property type="match status" value="1"/>
</dbReference>
<dbReference type="GO" id="GO:0004674">
    <property type="term" value="F:protein serine/threonine kinase activity"/>
    <property type="evidence" value="ECO:0007669"/>
    <property type="project" value="TreeGrafter"/>
</dbReference>
<feature type="domain" description="HipA-like C-terminal" evidence="4">
    <location>
        <begin position="175"/>
        <end position="388"/>
    </location>
</feature>
<evidence type="ECO:0000259" key="4">
    <source>
        <dbReference type="Pfam" id="PF07804"/>
    </source>
</evidence>
<dbReference type="Proteomes" id="UP000316560">
    <property type="component" value="Unassembled WGS sequence"/>
</dbReference>
<evidence type="ECO:0000313" key="6">
    <source>
        <dbReference type="EMBL" id="TQO20660.1"/>
    </source>
</evidence>
<sequence>MKLIDIIEVAIGGGDSPTMVGTLRPSFQGGRSLASSSFEYTPRYLQSRSAAPLSPDLPLVTGRIFTPANKTLFGVFSDASPDEWGQKVIGANRAILRKKNPELPREMGEFDYLMGVSDATRMGDVRLRFPNGRWQSSYDGVANIHNLDRIVRVAARYENDEATDEEVAYLNDIATSPGGARPKANVMTKRGRLAIAKLPHSKDGDLDVEAWETVALTIAKSVNIQTPEFQLVQTPGGKSVLVLERFDRIGSDDRRGFISAATALGIGANDLGARTYEDFADAIGRLSTNPGADLREMFSRIALTVLMNNVDDHWRNHGFLRDKKGWRLAPAFDINPSPHRGSINSRAINADDDPRKRDIRNLLNSSQTYGLSSEEAAESVLSVATALERWRDVATSLRLPASQIALIGGAFDQEQLDIAKAVRVTIPRTTIPLSQPQPGAIWVKAHNRGGATIAEHWRKPPSK</sequence>
<dbReference type="Pfam" id="PF07804">
    <property type="entry name" value="HipA_C"/>
    <property type="match status" value="1"/>
</dbReference>
<evidence type="ECO:0000256" key="2">
    <source>
        <dbReference type="ARBA" id="ARBA00022679"/>
    </source>
</evidence>
<dbReference type="InterPro" id="IPR017508">
    <property type="entry name" value="HipA_N1"/>
</dbReference>
<evidence type="ECO:0000313" key="7">
    <source>
        <dbReference type="Proteomes" id="UP000316560"/>
    </source>
</evidence>
<dbReference type="PANTHER" id="PTHR37419:SF8">
    <property type="entry name" value="TOXIN YJJJ"/>
    <property type="match status" value="1"/>
</dbReference>
<dbReference type="InterPro" id="IPR052028">
    <property type="entry name" value="HipA_Ser/Thr_kinase"/>
</dbReference>
<evidence type="ECO:0000259" key="5">
    <source>
        <dbReference type="Pfam" id="PF13657"/>
    </source>
</evidence>
<dbReference type="Pfam" id="PF13657">
    <property type="entry name" value="Couple_hipA"/>
    <property type="match status" value="1"/>
</dbReference>
<name>A0A8H2K7L9_9MICO</name>